<evidence type="ECO:0008006" key="3">
    <source>
        <dbReference type="Google" id="ProtNLM"/>
    </source>
</evidence>
<gene>
    <name evidence="1" type="ORF">Bealeia1_00917</name>
</gene>
<accession>A0ABZ2C505</accession>
<proteinExistence type="predicted"/>
<dbReference type="Proteomes" id="UP001330434">
    <property type="component" value="Chromosome"/>
</dbReference>
<sequence length="67" mass="7585">MKKVFEKEEAVSQDELKGELKTGKITASTLQDKINKIKDPKIKIASDENKHKKTIVKKLNTEDSPMS</sequence>
<dbReference type="EMBL" id="CP133270">
    <property type="protein sequence ID" value="WVX66733.1"/>
    <property type="molecule type" value="Genomic_DNA"/>
</dbReference>
<evidence type="ECO:0000313" key="1">
    <source>
        <dbReference type="EMBL" id="WVX66733.1"/>
    </source>
</evidence>
<dbReference type="RefSeq" id="WP_338453738.1">
    <property type="nucleotide sequence ID" value="NZ_CP133270.1"/>
</dbReference>
<organism evidence="1 2">
    <name type="scientific">Candidatus Bealeia paramacronuclearis</name>
    <dbReference type="NCBI Taxonomy" id="1921001"/>
    <lineage>
        <taxon>Bacteria</taxon>
        <taxon>Pseudomonadati</taxon>
        <taxon>Pseudomonadota</taxon>
        <taxon>Alphaproteobacteria</taxon>
        <taxon>Holosporales</taxon>
        <taxon>Holosporaceae</taxon>
        <taxon>Candidatus Bealeia</taxon>
    </lineage>
</organism>
<reference evidence="1 2" key="1">
    <citation type="journal article" date="2024" name="Environ. Microbiol.">
        <title>Novel evolutionary insights on the interactions of the Holosporales (Alphaproteobacteria) with eukaryotic hosts from comparative genomics.</title>
        <authorList>
            <person name="Giovannini M."/>
            <person name="Petroni G."/>
            <person name="Castelli M."/>
        </authorList>
    </citation>
    <scope>NUCLEOTIDE SEQUENCE [LARGE SCALE GENOMIC DNA]</scope>
    <source>
        <strain evidence="1 2">US_Bl 15I1</strain>
    </source>
</reference>
<evidence type="ECO:0000313" key="2">
    <source>
        <dbReference type="Proteomes" id="UP001330434"/>
    </source>
</evidence>
<name>A0ABZ2C505_9PROT</name>
<protein>
    <recommendedName>
        <fullName evidence="3">SHOCT domain-containing protein</fullName>
    </recommendedName>
</protein>
<keyword evidence="2" id="KW-1185">Reference proteome</keyword>